<dbReference type="InterPro" id="IPR000718">
    <property type="entry name" value="Peptidase_M13"/>
</dbReference>
<dbReference type="Gene3D" id="3.40.390.10">
    <property type="entry name" value="Collagenase (Catalytic Domain)"/>
    <property type="match status" value="1"/>
</dbReference>
<dbReference type="SUPFAM" id="SSF55486">
    <property type="entry name" value="Metalloproteases ('zincins'), catalytic domain"/>
    <property type="match status" value="1"/>
</dbReference>
<dbReference type="InterPro" id="IPR018497">
    <property type="entry name" value="Peptidase_M13_C"/>
</dbReference>
<dbReference type="InterPro" id="IPR024079">
    <property type="entry name" value="MetalloPept_cat_dom_sf"/>
</dbReference>
<dbReference type="EMBL" id="AP025523">
    <property type="protein sequence ID" value="BDE06216.1"/>
    <property type="molecule type" value="Genomic_DNA"/>
</dbReference>
<proteinExistence type="inferred from homology"/>
<dbReference type="Proteomes" id="UP001317532">
    <property type="component" value="Chromosome"/>
</dbReference>
<name>A0AAN1XX56_UNVUL</name>
<organism evidence="3 4">
    <name type="scientific">Vulcanimicrobium alpinum</name>
    <dbReference type="NCBI Taxonomy" id="3016050"/>
    <lineage>
        <taxon>Bacteria</taxon>
        <taxon>Bacillati</taxon>
        <taxon>Vulcanimicrobiota</taxon>
        <taxon>Vulcanimicrobiia</taxon>
        <taxon>Vulcanimicrobiales</taxon>
        <taxon>Vulcanimicrobiaceae</taxon>
        <taxon>Vulcanimicrobium</taxon>
    </lineage>
</organism>
<dbReference type="PROSITE" id="PS51885">
    <property type="entry name" value="NEPRILYSIN"/>
    <property type="match status" value="1"/>
</dbReference>
<accession>A0AAN1XX56</accession>
<gene>
    <name evidence="3" type="ORF">WPS_14920</name>
</gene>
<dbReference type="Pfam" id="PF01431">
    <property type="entry name" value="Peptidase_M13"/>
    <property type="match status" value="1"/>
</dbReference>
<evidence type="ECO:0000259" key="2">
    <source>
        <dbReference type="Pfam" id="PF01431"/>
    </source>
</evidence>
<dbReference type="GO" id="GO:0004222">
    <property type="term" value="F:metalloendopeptidase activity"/>
    <property type="evidence" value="ECO:0007669"/>
    <property type="project" value="InterPro"/>
</dbReference>
<dbReference type="KEGG" id="vab:WPS_14920"/>
<comment type="similarity">
    <text evidence="1">Belongs to the peptidase M13 family.</text>
</comment>
<feature type="domain" description="Peptidase M13 C-terminal" evidence="2">
    <location>
        <begin position="5"/>
        <end position="113"/>
    </location>
</feature>
<reference evidence="3 4" key="1">
    <citation type="journal article" date="2022" name="ISME Commun">
        <title>Vulcanimicrobium alpinus gen. nov. sp. nov., the first cultivated representative of the candidate phylum 'Eremiobacterota', is a metabolically versatile aerobic anoxygenic phototroph.</title>
        <authorList>
            <person name="Yabe S."/>
            <person name="Muto K."/>
            <person name="Abe K."/>
            <person name="Yokota A."/>
            <person name="Staudigel H."/>
            <person name="Tebo B.M."/>
        </authorList>
    </citation>
    <scope>NUCLEOTIDE SEQUENCE [LARGE SCALE GENOMIC DNA]</scope>
    <source>
        <strain evidence="3 4">WC8-2</strain>
    </source>
</reference>
<dbReference type="GO" id="GO:0005886">
    <property type="term" value="C:plasma membrane"/>
    <property type="evidence" value="ECO:0007669"/>
    <property type="project" value="TreeGrafter"/>
</dbReference>
<dbReference type="PANTHER" id="PTHR11733">
    <property type="entry name" value="ZINC METALLOPROTEASE FAMILY M13 NEPRILYSIN-RELATED"/>
    <property type="match status" value="1"/>
</dbReference>
<dbReference type="GO" id="GO:0016485">
    <property type="term" value="P:protein processing"/>
    <property type="evidence" value="ECO:0007669"/>
    <property type="project" value="TreeGrafter"/>
</dbReference>
<evidence type="ECO:0000313" key="3">
    <source>
        <dbReference type="EMBL" id="BDE06216.1"/>
    </source>
</evidence>
<evidence type="ECO:0000313" key="4">
    <source>
        <dbReference type="Proteomes" id="UP001317532"/>
    </source>
</evidence>
<sequence length="114" mass="12542">MPGTHIIGKQVQGEAIADLGGTTIAFNAFMKTPQYQAGKTIDGFTPAQRFFLAYAQVWRSIETDDARRRQAATDPHPDDAYRVIGTLSNMPEFRTAFACAAGDAMVRANSCRIW</sequence>
<keyword evidence="4" id="KW-1185">Reference proteome</keyword>
<dbReference type="PANTHER" id="PTHR11733:SF167">
    <property type="entry name" value="FI17812P1-RELATED"/>
    <property type="match status" value="1"/>
</dbReference>
<evidence type="ECO:0000256" key="1">
    <source>
        <dbReference type="ARBA" id="ARBA00007357"/>
    </source>
</evidence>
<dbReference type="AlphaFoldDB" id="A0AAN1XX56"/>
<protein>
    <recommendedName>
        <fullName evidence="2">Peptidase M13 C-terminal domain-containing protein</fullName>
    </recommendedName>
</protein>